<dbReference type="AlphaFoldDB" id="A0A1J9U6F4"/>
<keyword evidence="2" id="KW-0472">Membrane</keyword>
<keyword evidence="2" id="KW-0812">Transmembrane</keyword>
<dbReference type="InterPro" id="IPR055338">
    <property type="entry name" value="YqfX-like"/>
</dbReference>
<organism evidence="3 4">
    <name type="scientific">Bacillus paramycoides</name>
    <dbReference type="NCBI Taxonomy" id="2026194"/>
    <lineage>
        <taxon>Bacteria</taxon>
        <taxon>Bacillati</taxon>
        <taxon>Bacillota</taxon>
        <taxon>Bacilli</taxon>
        <taxon>Bacillales</taxon>
        <taxon>Bacillaceae</taxon>
        <taxon>Bacillus</taxon>
        <taxon>Bacillus cereus group</taxon>
    </lineage>
</organism>
<keyword evidence="2" id="KW-1133">Transmembrane helix</keyword>
<accession>A0A1J9U6F4</accession>
<evidence type="ECO:0000313" key="3">
    <source>
        <dbReference type="EMBL" id="OJD74318.1"/>
    </source>
</evidence>
<gene>
    <name evidence="3" type="ORF">BAU28_04835</name>
</gene>
<dbReference type="PANTHER" id="PTHR40040:SF1">
    <property type="entry name" value="MEMBRANE PROTEIN"/>
    <property type="match status" value="1"/>
</dbReference>
<feature type="transmembrane region" description="Helical" evidence="2">
    <location>
        <begin position="58"/>
        <end position="87"/>
    </location>
</feature>
<evidence type="ECO:0000256" key="1">
    <source>
        <dbReference type="SAM" id="MobiDB-lite"/>
    </source>
</evidence>
<feature type="compositionally biased region" description="Basic and acidic residues" evidence="1">
    <location>
        <begin position="10"/>
        <end position="24"/>
    </location>
</feature>
<feature type="region of interest" description="Disordered" evidence="1">
    <location>
        <begin position="1"/>
        <end position="24"/>
    </location>
</feature>
<dbReference type="EMBL" id="MAOI01000112">
    <property type="protein sequence ID" value="OJD74318.1"/>
    <property type="molecule type" value="Genomic_DNA"/>
</dbReference>
<evidence type="ECO:0000313" key="4">
    <source>
        <dbReference type="Proteomes" id="UP000182788"/>
    </source>
</evidence>
<dbReference type="Proteomes" id="UP000182788">
    <property type="component" value="Unassembled WGS sequence"/>
</dbReference>
<reference evidence="3 4" key="1">
    <citation type="submission" date="2016-06" db="EMBL/GenBank/DDBJ databases">
        <title>First insights into the genetic diversity and population structure of in the Bacillus cereus group bacteria from diverse marine environments.</title>
        <authorList>
            <person name="Liu Y."/>
            <person name="Lai Q."/>
            <person name="Shao Z."/>
        </authorList>
    </citation>
    <scope>NUCLEOTIDE SEQUENCE [LARGE SCALE GENOMIC DNA]</scope>
    <source>
        <strain evidence="3 4">NH24A2</strain>
    </source>
</reference>
<dbReference type="RefSeq" id="WP_048372554.1">
    <property type="nucleotide sequence ID" value="NZ_CBCSHB010000001.1"/>
</dbReference>
<comment type="caution">
    <text evidence="3">The sequence shown here is derived from an EMBL/GenBank/DDBJ whole genome shotgun (WGS) entry which is preliminary data.</text>
</comment>
<sequence length="119" mass="13004">MRRKRNHHFKSGEKHFKNGEKNEEYAAEISPAGIPIRHERKVIANEIEGTNTGAMIGYVALFLSLFSIAFYPVTLGSLAILVGLLAVNFGARTLGYTAIGFGSFSVLFTLLYPLAISAL</sequence>
<name>A0A1J9U6F4_9BACI</name>
<proteinExistence type="predicted"/>
<protein>
    <submittedName>
        <fullName evidence="3">Permease</fullName>
    </submittedName>
</protein>
<dbReference type="PANTHER" id="PTHR40040">
    <property type="entry name" value="SMALL HYDROPHOBIC PROTEIN-RELATED"/>
    <property type="match status" value="1"/>
</dbReference>
<feature type="transmembrane region" description="Helical" evidence="2">
    <location>
        <begin position="93"/>
        <end position="115"/>
    </location>
</feature>
<dbReference type="GeneID" id="87594346"/>
<evidence type="ECO:0000256" key="2">
    <source>
        <dbReference type="SAM" id="Phobius"/>
    </source>
</evidence>